<accession>A0ABN5DSL1</accession>
<evidence type="ECO:0000313" key="2">
    <source>
        <dbReference type="EMBL" id="ATP59905.1"/>
    </source>
</evidence>
<sequence>MKNESKNLENLLKILDEISVNELNSEQKQICKQLLELSAEKNLDLQAVFGFLLQRVKVGFVFDQAPISDSSTVAILEKDENLSFEGDNSYPKNHLIIGENFDALQNLLAIERERERERAVAQKVL</sequence>
<dbReference type="EMBL" id="CP024161">
    <property type="protein sequence ID" value="ATP59905.1"/>
    <property type="molecule type" value="Genomic_DNA"/>
</dbReference>
<keyword evidence="1" id="KW-0175">Coiled coil</keyword>
<feature type="coiled-coil region" evidence="1">
    <location>
        <begin position="1"/>
        <end position="40"/>
    </location>
</feature>
<keyword evidence="2" id="KW-0378">Hydrolase</keyword>
<dbReference type="RefSeq" id="WP_099452113.1">
    <property type="nucleotide sequence ID" value="NZ_CP024161.1"/>
</dbReference>
<evidence type="ECO:0000313" key="3">
    <source>
        <dbReference type="Proteomes" id="UP000224629"/>
    </source>
</evidence>
<proteinExistence type="predicted"/>
<dbReference type="GO" id="GO:0004519">
    <property type="term" value="F:endonuclease activity"/>
    <property type="evidence" value="ECO:0007669"/>
    <property type="project" value="UniProtKB-KW"/>
</dbReference>
<keyword evidence="2" id="KW-0540">Nuclease</keyword>
<dbReference type="Proteomes" id="UP000224629">
    <property type="component" value="Chromosome"/>
</dbReference>
<keyword evidence="3" id="KW-1185">Reference proteome</keyword>
<evidence type="ECO:0000256" key="1">
    <source>
        <dbReference type="SAM" id="Coils"/>
    </source>
</evidence>
<keyword evidence="2" id="KW-0255">Endonuclease</keyword>
<protein>
    <submittedName>
        <fullName evidence="2">Type III restriction endonuclease subunit M</fullName>
    </submittedName>
</protein>
<reference evidence="2" key="1">
    <citation type="submission" date="2017-10" db="EMBL/GenBank/DDBJ databases">
        <title>Genome-wide analysis of the first isolated strain mycoplasma dispar GS01.</title>
        <authorList>
            <person name="Hao H."/>
            <person name="Chen S."/>
            <person name="Zhao P."/>
            <person name="Chu Y."/>
            <person name="Liu Y."/>
        </authorList>
    </citation>
    <scope>NUCLEOTIDE SEQUENCE [LARGE SCALE GENOMIC DNA]</scope>
    <source>
        <strain evidence="2">GS01</strain>
    </source>
</reference>
<gene>
    <name evidence="2" type="ORF">CSW10_03140</name>
</gene>
<organism evidence="2 3">
    <name type="scientific">Mesomycoplasma dispar</name>
    <dbReference type="NCBI Taxonomy" id="86660"/>
    <lineage>
        <taxon>Bacteria</taxon>
        <taxon>Bacillati</taxon>
        <taxon>Mycoplasmatota</taxon>
        <taxon>Mycoplasmoidales</taxon>
        <taxon>Metamycoplasmataceae</taxon>
        <taxon>Mesomycoplasma</taxon>
    </lineage>
</organism>
<name>A0ABN5DSL1_9BACT</name>